<evidence type="ECO:0000256" key="4">
    <source>
        <dbReference type="ARBA" id="ARBA00022568"/>
    </source>
</evidence>
<dbReference type="FunFam" id="3.40.1110.10:FF:000013">
    <property type="entry name" value="Calcium-transporting ATPase"/>
    <property type="match status" value="1"/>
</dbReference>
<dbReference type="GO" id="GO:0046872">
    <property type="term" value="F:metal ion binding"/>
    <property type="evidence" value="ECO:0007669"/>
    <property type="project" value="UniProtKB-KW"/>
</dbReference>
<evidence type="ECO:0000256" key="10">
    <source>
        <dbReference type="ARBA" id="ARBA00022842"/>
    </source>
</evidence>
<feature type="transmembrane region" description="Helical" evidence="17">
    <location>
        <begin position="311"/>
        <end position="332"/>
    </location>
</feature>
<dbReference type="PANTHER" id="PTHR24093:SF434">
    <property type="entry name" value="CALCIUM-TRANSPORTING ATPASE 13, PLASMA MEMBRANE-TYPE-RELATED"/>
    <property type="match status" value="1"/>
</dbReference>
<evidence type="ECO:0000256" key="11">
    <source>
        <dbReference type="ARBA" id="ARBA00022860"/>
    </source>
</evidence>
<evidence type="ECO:0000256" key="8">
    <source>
        <dbReference type="ARBA" id="ARBA00022837"/>
    </source>
</evidence>
<dbReference type="InterPro" id="IPR018303">
    <property type="entry name" value="ATPase_P-typ_P_site"/>
</dbReference>
<dbReference type="SUPFAM" id="SSF81653">
    <property type="entry name" value="Calcium ATPase, transduction domain A"/>
    <property type="match status" value="1"/>
</dbReference>
<dbReference type="Gene3D" id="1.20.1110.10">
    <property type="entry name" value="Calcium-transporting ATPase, transmembrane domain"/>
    <property type="match status" value="1"/>
</dbReference>
<accession>A0A2P6QC48</accession>
<dbReference type="PRINTS" id="PR00120">
    <property type="entry name" value="HATPASE"/>
</dbReference>
<dbReference type="SUPFAM" id="SSF81665">
    <property type="entry name" value="Calcium ATPase, transmembrane domain M"/>
    <property type="match status" value="1"/>
</dbReference>
<keyword evidence="9 17" id="KW-0067">ATP-binding</keyword>
<comment type="similarity">
    <text evidence="2 17">Belongs to the cation transport ATPase (P-type) (TC 3.A.3) family. Type IIB subfamily.</text>
</comment>
<dbReference type="SUPFAM" id="SSF81660">
    <property type="entry name" value="Metal cation-transporting ATPase, ATP-binding domain N"/>
    <property type="match status" value="1"/>
</dbReference>
<dbReference type="InterPro" id="IPR006068">
    <property type="entry name" value="ATPase_P-typ_cation-transptr_C"/>
</dbReference>
<evidence type="ECO:0000256" key="16">
    <source>
        <dbReference type="ARBA" id="ARBA00048694"/>
    </source>
</evidence>
<dbReference type="Pfam" id="PF00122">
    <property type="entry name" value="E1-E2_ATPase"/>
    <property type="match status" value="1"/>
</dbReference>
<dbReference type="NCBIfam" id="TIGR01517">
    <property type="entry name" value="ATPase-IIB_Ca"/>
    <property type="match status" value="1"/>
</dbReference>
<dbReference type="FunFam" id="1.20.1110.10:FF:000039">
    <property type="entry name" value="Calcium-transporting ATPase"/>
    <property type="match status" value="1"/>
</dbReference>
<dbReference type="GO" id="GO:0005886">
    <property type="term" value="C:plasma membrane"/>
    <property type="evidence" value="ECO:0007669"/>
    <property type="project" value="TreeGrafter"/>
</dbReference>
<keyword evidence="11" id="KW-0112">Calmodulin-binding</keyword>
<dbReference type="Pfam" id="PF13246">
    <property type="entry name" value="Cation_ATPase"/>
    <property type="match status" value="1"/>
</dbReference>
<comment type="subcellular location">
    <subcellularLocation>
        <location evidence="1 17">Membrane</location>
        <topology evidence="1 17">Multi-pass membrane protein</topology>
    </subcellularLocation>
</comment>
<gene>
    <name evidence="20" type="ORF">RchiOBHm_Chr5g0039001</name>
</gene>
<dbReference type="GO" id="GO:0005388">
    <property type="term" value="F:P-type calcium transporter activity"/>
    <property type="evidence" value="ECO:0007669"/>
    <property type="project" value="UniProtKB-EC"/>
</dbReference>
<evidence type="ECO:0000256" key="14">
    <source>
        <dbReference type="ARBA" id="ARBA00023065"/>
    </source>
</evidence>
<dbReference type="GO" id="GO:0005524">
    <property type="term" value="F:ATP binding"/>
    <property type="evidence" value="ECO:0007669"/>
    <property type="project" value="UniProtKB-KW"/>
</dbReference>
<dbReference type="InterPro" id="IPR001757">
    <property type="entry name" value="P_typ_ATPase"/>
</dbReference>
<evidence type="ECO:0000256" key="13">
    <source>
        <dbReference type="ARBA" id="ARBA00022989"/>
    </source>
</evidence>
<dbReference type="EC" id="7.2.2.10" evidence="17"/>
<evidence type="ECO:0000256" key="3">
    <source>
        <dbReference type="ARBA" id="ARBA00022448"/>
    </source>
</evidence>
<comment type="caution">
    <text evidence="17">Lacks conserved residue(s) required for the propagation of feature annotation.</text>
</comment>
<dbReference type="EMBL" id="PDCK01000043">
    <property type="protein sequence ID" value="PRQ31758.1"/>
    <property type="molecule type" value="Genomic_DNA"/>
</dbReference>
<feature type="transmembrane region" description="Helical" evidence="17">
    <location>
        <begin position="953"/>
        <end position="971"/>
    </location>
</feature>
<comment type="function">
    <text evidence="17">Catalyzes the hydrolysis of ATP coupled with the transport of calcium.</text>
</comment>
<dbReference type="Gene3D" id="3.40.50.1000">
    <property type="entry name" value="HAD superfamily/HAD-like"/>
    <property type="match status" value="1"/>
</dbReference>
<dbReference type="Pfam" id="PF00689">
    <property type="entry name" value="Cation_ATPase_C"/>
    <property type="match status" value="1"/>
</dbReference>
<evidence type="ECO:0000256" key="6">
    <source>
        <dbReference type="ARBA" id="ARBA00022723"/>
    </source>
</evidence>
<proteinExistence type="inferred from homology"/>
<feature type="transmembrane region" description="Helical" evidence="17">
    <location>
        <begin position="355"/>
        <end position="388"/>
    </location>
</feature>
<dbReference type="InterPro" id="IPR023299">
    <property type="entry name" value="ATPase_P-typ_cyto_dom_N"/>
</dbReference>
<evidence type="ECO:0000313" key="20">
    <source>
        <dbReference type="EMBL" id="PRQ31758.1"/>
    </source>
</evidence>
<evidence type="ECO:0000259" key="19">
    <source>
        <dbReference type="Pfam" id="PF00689"/>
    </source>
</evidence>
<dbReference type="InterPro" id="IPR008250">
    <property type="entry name" value="ATPase_P-typ_transduc_dom_A_sf"/>
</dbReference>
<sequence length="990" mass="108955">MSDSPTMHMHAESMLDDPSTRLLNDKPKNKWRIAVSTIFCIRALLSLLNQITKTNFITSSSPVSSNSTFNVDQIALTRLVKNKDLAQLQELGGVEGVALHLKSDKEHGIHCHDAEDIPDRIKEFGSNVYIKDPTVLILLGCAALSLGFGINEHGFKEGCTNGGTILLAVIQIISVSAVSDYRQSRPLVRNNIQIEAWRGGRRQKIYVYETVVGDVILLNIGDRVPADGLLVQGHSLQVDESSMTGTDSPVEISHHQNPFLFSGTKITHGYGRMLVTSVGMNTTWGEMMSQMRQDTSERTPMQERLEKLNSLIGKVALLLAFLLLVVLLVRYFTGNTKDENGNKEFNGSNTEVDDIISAVIGIVAAAISIVVVAIPEGLSLALILAVAYSKKIMMADKAMDLKLSACETMGSVTTICTDKTGTLTMNQMEVTQFWLGKYSLEEEAYSSEISPSVLHLIQEGVALNTTGSVHKQSLDSKVEISGSPTEKAIISWGVFKLQMDMEKVMKSCSILHVEAFDSQNMRSGVSMKRNADNTVHVHWKGAAEIILEMCSSYYNPSGLVIDMGDSEKMSFEEIIQGMAASRLRCIAFAHKEVPADQNHRTMLKEDGLTLVGLVGLKDPCCPEAKKAVEDCQYAGVMVKMITGDNIFTAKAIATECGILKSSDDIFSGAVINGVEFQSYTDLERMLKLDNICVMARSSAADKLLMVRCLKQKGHVVAVTGHGATDAPALEEADIGLSMGIQGTEVAKESSDIIITDDNFASVVSVLACGRCVYHNTQKLVQFQLTSNVAGLLINFAVAASSRQVPFTIVRSIWLNMIMDTLLALALTKDKPTKELMEKPPVGRTEPFITNVMCRNLLAQALYQTTVLLILQFRGEAMFGVNDKVNGTLIFNTFVFCQMFNEFNARKLVKKDIFRNIHTDKLFMGIIAVAVILQIVTVEFLSKFEDIERLNYRLWGVCLGIAAISWPIGWAVKCIPVPQKPIFHYLKMKMH</sequence>
<feature type="transmembrane region" description="Helical" evidence="17">
    <location>
        <begin position="921"/>
        <end position="941"/>
    </location>
</feature>
<dbReference type="InterPro" id="IPR036412">
    <property type="entry name" value="HAD-like_sf"/>
</dbReference>
<dbReference type="Gene3D" id="3.40.1110.10">
    <property type="entry name" value="Calcium-transporting ATPase, cytoplasmic domain N"/>
    <property type="match status" value="1"/>
</dbReference>
<comment type="catalytic activity">
    <reaction evidence="16 17">
        <text>Ca(2+)(in) + ATP + H2O = Ca(2+)(out) + ADP + phosphate + H(+)</text>
        <dbReference type="Rhea" id="RHEA:18105"/>
        <dbReference type="ChEBI" id="CHEBI:15377"/>
        <dbReference type="ChEBI" id="CHEBI:15378"/>
        <dbReference type="ChEBI" id="CHEBI:29108"/>
        <dbReference type="ChEBI" id="CHEBI:30616"/>
        <dbReference type="ChEBI" id="CHEBI:43474"/>
        <dbReference type="ChEBI" id="CHEBI:456216"/>
        <dbReference type="EC" id="7.2.2.10"/>
    </reaction>
</comment>
<keyword evidence="21" id="KW-1185">Reference proteome</keyword>
<evidence type="ECO:0000256" key="1">
    <source>
        <dbReference type="ARBA" id="ARBA00004141"/>
    </source>
</evidence>
<name>A0A2P6QC48_ROSCH</name>
<evidence type="ECO:0000259" key="18">
    <source>
        <dbReference type="Pfam" id="PF00122"/>
    </source>
</evidence>
<evidence type="ECO:0000313" key="21">
    <source>
        <dbReference type="Proteomes" id="UP000238479"/>
    </source>
</evidence>
<keyword evidence="8 17" id="KW-0106">Calcium</keyword>
<dbReference type="NCBIfam" id="TIGR01494">
    <property type="entry name" value="ATPase_P-type"/>
    <property type="match status" value="1"/>
</dbReference>
<keyword evidence="6" id="KW-0479">Metal-binding</keyword>
<keyword evidence="14 17" id="KW-0406">Ion transport</keyword>
<feature type="domain" description="P-type ATPase A" evidence="18">
    <location>
        <begin position="197"/>
        <end position="291"/>
    </location>
</feature>
<protein>
    <recommendedName>
        <fullName evidence="17">Calcium-transporting ATPase</fullName>
        <ecNumber evidence="17">7.2.2.10</ecNumber>
    </recommendedName>
</protein>
<dbReference type="InterPro" id="IPR023214">
    <property type="entry name" value="HAD_sf"/>
</dbReference>
<keyword evidence="20" id="KW-0378">Hydrolase</keyword>
<dbReference type="Proteomes" id="UP000238479">
    <property type="component" value="Chromosome 5"/>
</dbReference>
<dbReference type="SUPFAM" id="SSF56784">
    <property type="entry name" value="HAD-like"/>
    <property type="match status" value="1"/>
</dbReference>
<evidence type="ECO:0000256" key="9">
    <source>
        <dbReference type="ARBA" id="ARBA00022840"/>
    </source>
</evidence>
<dbReference type="OrthoDB" id="3352408at2759"/>
<keyword evidence="15 17" id="KW-0472">Membrane</keyword>
<keyword evidence="4 17" id="KW-0109">Calcium transport</keyword>
<evidence type="ECO:0000256" key="17">
    <source>
        <dbReference type="RuleBase" id="RU361146"/>
    </source>
</evidence>
<dbReference type="Gene3D" id="2.70.150.10">
    <property type="entry name" value="Calcium-transporting ATPase, cytoplasmic transduction domain A"/>
    <property type="match status" value="1"/>
</dbReference>
<keyword evidence="13 17" id="KW-1133">Transmembrane helix</keyword>
<dbReference type="Gramene" id="PRQ31758">
    <property type="protein sequence ID" value="PRQ31758"/>
    <property type="gene ID" value="RchiOBHm_Chr5g0039001"/>
</dbReference>
<dbReference type="InterPro" id="IPR023298">
    <property type="entry name" value="ATPase_P-typ_TM_dom_sf"/>
</dbReference>
<dbReference type="PRINTS" id="PR00119">
    <property type="entry name" value="CATATPASE"/>
</dbReference>
<keyword evidence="5 17" id="KW-0812">Transmembrane</keyword>
<keyword evidence="10" id="KW-0460">Magnesium</keyword>
<evidence type="ECO:0000256" key="12">
    <source>
        <dbReference type="ARBA" id="ARBA00022967"/>
    </source>
</evidence>
<dbReference type="PROSITE" id="PS00154">
    <property type="entry name" value="ATPASE_E1_E2"/>
    <property type="match status" value="1"/>
</dbReference>
<dbReference type="GO" id="GO:0016887">
    <property type="term" value="F:ATP hydrolysis activity"/>
    <property type="evidence" value="ECO:0007669"/>
    <property type="project" value="InterPro"/>
</dbReference>
<feature type="domain" description="Cation-transporting P-type ATPase C-terminal" evidence="19">
    <location>
        <begin position="804"/>
        <end position="973"/>
    </location>
</feature>
<dbReference type="InterPro" id="IPR059000">
    <property type="entry name" value="ATPase_P-type_domA"/>
</dbReference>
<reference evidence="20 21" key="1">
    <citation type="journal article" date="2018" name="Nat. Genet.">
        <title>The Rosa genome provides new insights in the design of modern roses.</title>
        <authorList>
            <person name="Bendahmane M."/>
        </authorList>
    </citation>
    <scope>NUCLEOTIDE SEQUENCE [LARGE SCALE GENOMIC DNA]</scope>
    <source>
        <strain evidence="21">cv. Old Blush</strain>
    </source>
</reference>
<dbReference type="InterPro" id="IPR006408">
    <property type="entry name" value="P-type_ATPase_IIB"/>
</dbReference>
<dbReference type="GO" id="GO:0005516">
    <property type="term" value="F:calmodulin binding"/>
    <property type="evidence" value="ECO:0007669"/>
    <property type="project" value="UniProtKB-KW"/>
</dbReference>
<comment type="caution">
    <text evidence="20">The sequence shown here is derived from an EMBL/GenBank/DDBJ whole genome shotgun (WGS) entry which is preliminary data.</text>
</comment>
<evidence type="ECO:0000256" key="7">
    <source>
        <dbReference type="ARBA" id="ARBA00022741"/>
    </source>
</evidence>
<keyword evidence="3 17" id="KW-0813">Transport</keyword>
<keyword evidence="7 17" id="KW-0547">Nucleotide-binding</keyword>
<evidence type="ECO:0000256" key="5">
    <source>
        <dbReference type="ARBA" id="ARBA00022692"/>
    </source>
</evidence>
<dbReference type="STRING" id="74649.A0A2P6QC48"/>
<evidence type="ECO:0000256" key="2">
    <source>
        <dbReference type="ARBA" id="ARBA00006124"/>
    </source>
</evidence>
<evidence type="ECO:0000256" key="15">
    <source>
        <dbReference type="ARBA" id="ARBA00023136"/>
    </source>
</evidence>
<organism evidence="20 21">
    <name type="scientific">Rosa chinensis</name>
    <name type="common">China rose</name>
    <dbReference type="NCBI Taxonomy" id="74649"/>
    <lineage>
        <taxon>Eukaryota</taxon>
        <taxon>Viridiplantae</taxon>
        <taxon>Streptophyta</taxon>
        <taxon>Embryophyta</taxon>
        <taxon>Tracheophyta</taxon>
        <taxon>Spermatophyta</taxon>
        <taxon>Magnoliopsida</taxon>
        <taxon>eudicotyledons</taxon>
        <taxon>Gunneridae</taxon>
        <taxon>Pentapetalae</taxon>
        <taxon>rosids</taxon>
        <taxon>fabids</taxon>
        <taxon>Rosales</taxon>
        <taxon>Rosaceae</taxon>
        <taxon>Rosoideae</taxon>
        <taxon>Rosoideae incertae sedis</taxon>
        <taxon>Rosa</taxon>
    </lineage>
</organism>
<dbReference type="PANTHER" id="PTHR24093">
    <property type="entry name" value="CATION TRANSPORTING ATPASE"/>
    <property type="match status" value="1"/>
</dbReference>
<keyword evidence="12" id="KW-1278">Translocase</keyword>
<dbReference type="AlphaFoldDB" id="A0A2P6QC48"/>